<evidence type="ECO:0000256" key="7">
    <source>
        <dbReference type="SAM" id="Phobius"/>
    </source>
</evidence>
<dbReference type="Pfam" id="PF02518">
    <property type="entry name" value="HATPase_c"/>
    <property type="match status" value="1"/>
</dbReference>
<dbReference type="EC" id="2.7.13.3" evidence="2"/>
<feature type="transmembrane region" description="Helical" evidence="7">
    <location>
        <begin position="100"/>
        <end position="122"/>
    </location>
</feature>
<dbReference type="RefSeq" id="WP_377124850.1">
    <property type="nucleotide sequence ID" value="NZ_JBHUON010000006.1"/>
</dbReference>
<dbReference type="InterPro" id="IPR004358">
    <property type="entry name" value="Sig_transdc_His_kin-like_C"/>
</dbReference>
<feature type="transmembrane region" description="Helical" evidence="7">
    <location>
        <begin position="179"/>
        <end position="196"/>
    </location>
</feature>
<dbReference type="InterPro" id="IPR036890">
    <property type="entry name" value="HATPase_C_sf"/>
</dbReference>
<evidence type="ECO:0000256" key="1">
    <source>
        <dbReference type="ARBA" id="ARBA00000085"/>
    </source>
</evidence>
<dbReference type="GO" id="GO:0016301">
    <property type="term" value="F:kinase activity"/>
    <property type="evidence" value="ECO:0007669"/>
    <property type="project" value="UniProtKB-KW"/>
</dbReference>
<gene>
    <name evidence="9" type="ORF">ACFSYC_06730</name>
</gene>
<dbReference type="InterPro" id="IPR050736">
    <property type="entry name" value="Sensor_HK_Regulatory"/>
</dbReference>
<evidence type="ECO:0000313" key="10">
    <source>
        <dbReference type="Proteomes" id="UP001597601"/>
    </source>
</evidence>
<evidence type="ECO:0000256" key="4">
    <source>
        <dbReference type="ARBA" id="ARBA00022679"/>
    </source>
</evidence>
<comment type="catalytic activity">
    <reaction evidence="1">
        <text>ATP + protein L-histidine = ADP + protein N-phospho-L-histidine.</text>
        <dbReference type="EC" id="2.7.13.3"/>
    </reaction>
</comment>
<dbReference type="Pfam" id="PF00512">
    <property type="entry name" value="HisKA"/>
    <property type="match status" value="1"/>
</dbReference>
<dbReference type="CDD" id="cd00082">
    <property type="entry name" value="HisKA"/>
    <property type="match status" value="1"/>
</dbReference>
<dbReference type="PRINTS" id="PR00344">
    <property type="entry name" value="BCTRLSENSOR"/>
</dbReference>
<evidence type="ECO:0000256" key="6">
    <source>
        <dbReference type="ARBA" id="ARBA00023012"/>
    </source>
</evidence>
<organism evidence="9 10">
    <name type="scientific">Mucilaginibacter antarcticus</name>
    <dbReference type="NCBI Taxonomy" id="1855725"/>
    <lineage>
        <taxon>Bacteria</taxon>
        <taxon>Pseudomonadati</taxon>
        <taxon>Bacteroidota</taxon>
        <taxon>Sphingobacteriia</taxon>
        <taxon>Sphingobacteriales</taxon>
        <taxon>Sphingobacteriaceae</taxon>
        <taxon>Mucilaginibacter</taxon>
    </lineage>
</organism>
<keyword evidence="6" id="KW-0902">Two-component regulatory system</keyword>
<keyword evidence="3" id="KW-0597">Phosphoprotein</keyword>
<reference evidence="10" key="1">
    <citation type="journal article" date="2019" name="Int. J. Syst. Evol. Microbiol.">
        <title>The Global Catalogue of Microorganisms (GCM) 10K type strain sequencing project: providing services to taxonomists for standard genome sequencing and annotation.</title>
        <authorList>
            <consortium name="The Broad Institute Genomics Platform"/>
            <consortium name="The Broad Institute Genome Sequencing Center for Infectious Disease"/>
            <person name="Wu L."/>
            <person name="Ma J."/>
        </authorList>
    </citation>
    <scope>NUCLEOTIDE SEQUENCE [LARGE SCALE GENOMIC DNA]</scope>
    <source>
        <strain evidence="10">KCTC 52232</strain>
    </source>
</reference>
<dbReference type="SMART" id="SM00387">
    <property type="entry name" value="HATPase_c"/>
    <property type="match status" value="1"/>
</dbReference>
<feature type="domain" description="Histidine kinase" evidence="8">
    <location>
        <begin position="229"/>
        <end position="444"/>
    </location>
</feature>
<dbReference type="Proteomes" id="UP001597601">
    <property type="component" value="Unassembled WGS sequence"/>
</dbReference>
<feature type="transmembrane region" description="Helical" evidence="7">
    <location>
        <begin position="128"/>
        <end position="144"/>
    </location>
</feature>
<dbReference type="SUPFAM" id="SSF55874">
    <property type="entry name" value="ATPase domain of HSP90 chaperone/DNA topoisomerase II/histidine kinase"/>
    <property type="match status" value="1"/>
</dbReference>
<keyword evidence="7" id="KW-0812">Transmembrane</keyword>
<dbReference type="InterPro" id="IPR003661">
    <property type="entry name" value="HisK_dim/P_dom"/>
</dbReference>
<dbReference type="EMBL" id="JBHUON010000006">
    <property type="protein sequence ID" value="MFD2864380.1"/>
    <property type="molecule type" value="Genomic_DNA"/>
</dbReference>
<dbReference type="InterPro" id="IPR003594">
    <property type="entry name" value="HATPase_dom"/>
</dbReference>
<evidence type="ECO:0000256" key="5">
    <source>
        <dbReference type="ARBA" id="ARBA00022777"/>
    </source>
</evidence>
<dbReference type="InterPro" id="IPR005467">
    <property type="entry name" value="His_kinase_dom"/>
</dbReference>
<dbReference type="PROSITE" id="PS50109">
    <property type="entry name" value="HIS_KIN"/>
    <property type="match status" value="1"/>
</dbReference>
<dbReference type="Gene3D" id="3.30.565.10">
    <property type="entry name" value="Histidine kinase-like ATPase, C-terminal domain"/>
    <property type="match status" value="1"/>
</dbReference>
<dbReference type="InterPro" id="IPR036097">
    <property type="entry name" value="HisK_dim/P_sf"/>
</dbReference>
<proteinExistence type="predicted"/>
<evidence type="ECO:0000256" key="3">
    <source>
        <dbReference type="ARBA" id="ARBA00022553"/>
    </source>
</evidence>
<dbReference type="PANTHER" id="PTHR43711:SF1">
    <property type="entry name" value="HISTIDINE KINASE 1"/>
    <property type="match status" value="1"/>
</dbReference>
<feature type="transmembrane region" description="Helical" evidence="7">
    <location>
        <begin position="67"/>
        <end position="88"/>
    </location>
</feature>
<feature type="transmembrane region" description="Helical" evidence="7">
    <location>
        <begin position="28"/>
        <end position="47"/>
    </location>
</feature>
<name>A0ABW5XL78_9SPHI</name>
<dbReference type="PANTHER" id="PTHR43711">
    <property type="entry name" value="TWO-COMPONENT HISTIDINE KINASE"/>
    <property type="match status" value="1"/>
</dbReference>
<dbReference type="SUPFAM" id="SSF47384">
    <property type="entry name" value="Homodimeric domain of signal transducing histidine kinase"/>
    <property type="match status" value="1"/>
</dbReference>
<evidence type="ECO:0000313" key="9">
    <source>
        <dbReference type="EMBL" id="MFD2864380.1"/>
    </source>
</evidence>
<comment type="caution">
    <text evidence="9">The sequence shown here is derived from an EMBL/GenBank/DDBJ whole genome shotgun (WGS) entry which is preliminary data.</text>
</comment>
<keyword evidence="7" id="KW-1133">Transmembrane helix</keyword>
<keyword evidence="4" id="KW-0808">Transferase</keyword>
<keyword evidence="5 9" id="KW-0418">Kinase</keyword>
<evidence type="ECO:0000259" key="8">
    <source>
        <dbReference type="PROSITE" id="PS50109"/>
    </source>
</evidence>
<dbReference type="SMART" id="SM00388">
    <property type="entry name" value="HisKA"/>
    <property type="match status" value="1"/>
</dbReference>
<sequence>MRVHFFSQINPYNRAAFREYSTLQNLKTVKIIALIYFIVNIVLRIVVTLYDLPVESVKNYDEFNTGNIVSSCVSPIFWLGAILLIRKFDGARPFKFTSQVFNVMFALFIMLSSMRTTFFTMHNPRNTLVMYLMGVVMVGVFFTFEFFETIIITVITGVCFAVMLPYYQSSPSEMMMNNLASLILLTLFYCISRFAFSYRADNYLQLKAIEEKNLEIETASRLKNEILGIVAHDLRNPLTAIRALAGIIEDDISINADNQENLQMIKASCDKATSIINDLIESAHNDIDHVFDVEETELNQYLLIIVDEWVKRKTDKANILYYGTDKPVYLHLNKEKMQRVMDNLISNSIKFSGANERVEIRLRHVDNDIYIDVRDFGMGIPDRLLPFIFDRFSRASRRGVRGEDSVGLGLSIVRQIIEKHGGDISVTSTEKQGATFTIHMTTLTNNKAR</sequence>
<keyword evidence="10" id="KW-1185">Reference proteome</keyword>
<evidence type="ECO:0000256" key="2">
    <source>
        <dbReference type="ARBA" id="ARBA00012438"/>
    </source>
</evidence>
<dbReference type="Gene3D" id="1.10.287.130">
    <property type="match status" value="1"/>
</dbReference>
<dbReference type="CDD" id="cd00075">
    <property type="entry name" value="HATPase"/>
    <property type="match status" value="1"/>
</dbReference>
<accession>A0ABW5XL78</accession>
<keyword evidence="7" id="KW-0472">Membrane</keyword>
<protein>
    <recommendedName>
        <fullName evidence="2">histidine kinase</fullName>
        <ecNumber evidence="2">2.7.13.3</ecNumber>
    </recommendedName>
</protein>